<comment type="caution">
    <text evidence="1">The sequence shown here is derived from an EMBL/GenBank/DDBJ whole genome shotgun (WGS) entry which is preliminary data.</text>
</comment>
<dbReference type="AlphaFoldDB" id="A0A6S7KAP3"/>
<name>A0A6S7KAP3_PARCT</name>
<proteinExistence type="predicted"/>
<protein>
    <submittedName>
        <fullName evidence="1">Uncharacterized protein</fullName>
    </submittedName>
</protein>
<feature type="non-terminal residue" evidence="1">
    <location>
        <position position="864"/>
    </location>
</feature>
<reference evidence="1" key="1">
    <citation type="submission" date="2020-04" db="EMBL/GenBank/DDBJ databases">
        <authorList>
            <person name="Alioto T."/>
            <person name="Alioto T."/>
            <person name="Gomez Garrido J."/>
        </authorList>
    </citation>
    <scope>NUCLEOTIDE SEQUENCE</scope>
    <source>
        <strain evidence="1">A484AB</strain>
    </source>
</reference>
<dbReference type="Proteomes" id="UP001152795">
    <property type="component" value="Unassembled WGS sequence"/>
</dbReference>
<dbReference type="EMBL" id="CACRXK020030110">
    <property type="protein sequence ID" value="CAB4042435.1"/>
    <property type="molecule type" value="Genomic_DNA"/>
</dbReference>
<accession>A0A6S7KAP3</accession>
<keyword evidence="2" id="KW-1185">Reference proteome</keyword>
<sequence length="864" mass="96323">MIMHSSGYNSGTEIANNLIQDINNSADIYDTASRLNRANDVRQNLLSQPINDFFTSGALKSFDAKLQQQESSWANATAQFQEKEQLTALGSELFSDLSSNNSLDVEKTLQKYRELSSLNEKQIQNSYVTALTQHAYSKGDPSLLAEFNKNIITDPDVQAIANKNVESIKSILWTDAVHKKQLEKEQEESRILENKFKIIAEKQKTGDVNPINYIGSPEELEYALKIKSSDIRSSINSTTRNFNADRLATRIIMESTQSNLSPTEAMDLILNSNDIGAEEKARLRSELDNLSKGADLLNVPFVAQTFTDISTKASDMIEAMDIDDAILPFHARDLRPHLRTVFYNTISNDMYAHYKEHGNMPTGKSLRDIVNNVGTRVSGELDRLEKLSEKATQTRRTDRNAVIEKSNLTADDLIQGTASYPYKVNSVSEASDLPTQRATYSTHTNYHTNYHAMNTNEIETIATPEEEKEEVTTIATPEEEEKVIATPVAEEVNTAETNNSLVAYQSKIPAKTTQDGLFSDNEFIEASKITYSRLYGKDFIGSDSEAVSWGKSYAADQLYSLTDIGKTLSSQPDTWATFEKEAYLYLTKAYGNTDFSVRGSWEFVKSFATDWGGWGMFWATTALTPETIGIAGFLAREATIGGIIASVHNVMQQNISVSFGLQESVSTSELVVSGAEGAVGGALLAGTGRAVQRGYRKLFPRKDIPNPYKIQIIADDVANQSAGRYTPQQINILAENLVEQLYKLSAEEFENELKNRLVGGSLTANEREVVDRALKIYQEVAFDEFQKAIIRSRMTNVDANTIRGGMLDAWLEESLSETVAKFKLVTEANQNTKRFSGSMIEGRKQQVLNFLENYPKLKDIFTKT</sequence>
<evidence type="ECO:0000313" key="2">
    <source>
        <dbReference type="Proteomes" id="UP001152795"/>
    </source>
</evidence>
<gene>
    <name evidence="1" type="ORF">PACLA_8A024511</name>
</gene>
<evidence type="ECO:0000313" key="1">
    <source>
        <dbReference type="EMBL" id="CAB4042435.1"/>
    </source>
</evidence>
<organism evidence="1 2">
    <name type="scientific">Paramuricea clavata</name>
    <name type="common">Red gorgonian</name>
    <name type="synonym">Violescent sea-whip</name>
    <dbReference type="NCBI Taxonomy" id="317549"/>
    <lineage>
        <taxon>Eukaryota</taxon>
        <taxon>Metazoa</taxon>
        <taxon>Cnidaria</taxon>
        <taxon>Anthozoa</taxon>
        <taxon>Octocorallia</taxon>
        <taxon>Malacalcyonacea</taxon>
        <taxon>Plexauridae</taxon>
        <taxon>Paramuricea</taxon>
    </lineage>
</organism>